<dbReference type="Proteomes" id="UP001281147">
    <property type="component" value="Unassembled WGS sequence"/>
</dbReference>
<accession>A0ACC3MS04</accession>
<sequence length="373" mass="40953">MRVTTLFAVLAALLYVSVPVTAASHDPLGLDKMSEGKAAVCRAVSEVVEKRSHDEMKTEIASAKALYQSFQPKYGLQLPAYVRAGAIGSGCVEALREVQERSGEYLCHVNVLKKSREDLNGANGDCHRTQSRTKHNYASEIDDARWMNNLLTKNILAEEKYEISKAGIEESLEKWKSVCREEELRRVLPAAAYDEAIRQNIGAIVQEEGQGLDASDENLDASDQETGASKEKIDASVQEVDALEHESEEIVQINADGQEADATERADAGTREREGNLTITAPGPAPSNTTVLPWFSRLWNDHDTWVGYIKQAYRLGRAFRGRIEPGTSGGSNWSGNVSIWIGCLAWCQQDILVDGMLPRTSSPPAIRTRSAGC</sequence>
<name>A0ACC3MS04_9PEZI</name>
<organism evidence="1 2">
    <name type="scientific">Vermiconidia calcicola</name>
    <dbReference type="NCBI Taxonomy" id="1690605"/>
    <lineage>
        <taxon>Eukaryota</taxon>
        <taxon>Fungi</taxon>
        <taxon>Dikarya</taxon>
        <taxon>Ascomycota</taxon>
        <taxon>Pezizomycotina</taxon>
        <taxon>Dothideomycetes</taxon>
        <taxon>Dothideomycetidae</taxon>
        <taxon>Mycosphaerellales</taxon>
        <taxon>Extremaceae</taxon>
        <taxon>Vermiconidia</taxon>
    </lineage>
</organism>
<proteinExistence type="predicted"/>
<reference evidence="1" key="1">
    <citation type="submission" date="2023-07" db="EMBL/GenBank/DDBJ databases">
        <title>Black Yeasts Isolated from many extreme environments.</title>
        <authorList>
            <person name="Coleine C."/>
            <person name="Stajich J.E."/>
            <person name="Selbmann L."/>
        </authorList>
    </citation>
    <scope>NUCLEOTIDE SEQUENCE</scope>
    <source>
        <strain evidence="1">CCFEE 5714</strain>
    </source>
</reference>
<protein>
    <submittedName>
        <fullName evidence="1">Uncharacterized protein</fullName>
    </submittedName>
</protein>
<comment type="caution">
    <text evidence="1">The sequence shown here is derived from an EMBL/GenBank/DDBJ whole genome shotgun (WGS) entry which is preliminary data.</text>
</comment>
<dbReference type="EMBL" id="JAUTXU010000174">
    <property type="protein sequence ID" value="KAK3701402.1"/>
    <property type="molecule type" value="Genomic_DNA"/>
</dbReference>
<gene>
    <name evidence="1" type="ORF">LTR37_015500</name>
</gene>
<evidence type="ECO:0000313" key="1">
    <source>
        <dbReference type="EMBL" id="KAK3701402.1"/>
    </source>
</evidence>
<keyword evidence="2" id="KW-1185">Reference proteome</keyword>
<evidence type="ECO:0000313" key="2">
    <source>
        <dbReference type="Proteomes" id="UP001281147"/>
    </source>
</evidence>